<dbReference type="PANTHER" id="PTHR43547">
    <property type="entry name" value="TWO-COMPONENT HISTIDINE KINASE"/>
    <property type="match status" value="1"/>
</dbReference>
<dbReference type="PROSITE" id="PS50110">
    <property type="entry name" value="RESPONSE_REGULATORY"/>
    <property type="match status" value="1"/>
</dbReference>
<reference evidence="7" key="1">
    <citation type="submission" date="2021-08" db="EMBL/GenBank/DDBJ databases">
        <title>Hoeflea bacterium WL0058 sp. nov., isolated from the sediment.</title>
        <authorList>
            <person name="Wang L."/>
            <person name="Zhang D."/>
        </authorList>
    </citation>
    <scope>NUCLEOTIDE SEQUENCE</scope>
    <source>
        <strain evidence="7">WL0058</strain>
    </source>
</reference>
<dbReference type="Pfam" id="PF02518">
    <property type="entry name" value="HATPase_c"/>
    <property type="match status" value="1"/>
</dbReference>
<dbReference type="SMART" id="SM00387">
    <property type="entry name" value="HATPase_c"/>
    <property type="match status" value="1"/>
</dbReference>
<keyword evidence="3 4" id="KW-0597">Phosphoprotein</keyword>
<dbReference type="InterPro" id="IPR011006">
    <property type="entry name" value="CheY-like_superfamily"/>
</dbReference>
<dbReference type="PANTHER" id="PTHR43547:SF2">
    <property type="entry name" value="HYBRID SIGNAL TRANSDUCTION HISTIDINE KINASE C"/>
    <property type="match status" value="1"/>
</dbReference>
<protein>
    <recommendedName>
        <fullName evidence="2">histidine kinase</fullName>
        <ecNumber evidence="2">2.7.13.3</ecNumber>
    </recommendedName>
</protein>
<dbReference type="InterPro" id="IPR003661">
    <property type="entry name" value="HisK_dim/P_dom"/>
</dbReference>
<dbReference type="Gene3D" id="3.30.565.10">
    <property type="entry name" value="Histidine kinase-like ATPase, C-terminal domain"/>
    <property type="match status" value="1"/>
</dbReference>
<dbReference type="SUPFAM" id="SSF55874">
    <property type="entry name" value="ATPase domain of HSP90 chaperone/DNA topoisomerase II/histidine kinase"/>
    <property type="match status" value="1"/>
</dbReference>
<dbReference type="RefSeq" id="WP_220227316.1">
    <property type="nucleotide sequence ID" value="NZ_JAICBX010000001.1"/>
</dbReference>
<dbReference type="EC" id="2.7.13.3" evidence="2"/>
<evidence type="ECO:0000256" key="3">
    <source>
        <dbReference type="ARBA" id="ARBA00022553"/>
    </source>
</evidence>
<dbReference type="SUPFAM" id="SSF48295">
    <property type="entry name" value="TrpR-like"/>
    <property type="match status" value="1"/>
</dbReference>
<feature type="domain" description="Response regulatory" evidence="6">
    <location>
        <begin position="690"/>
        <end position="806"/>
    </location>
</feature>
<comment type="catalytic activity">
    <reaction evidence="1">
        <text>ATP + protein L-histidine = ADP + protein N-phospho-L-histidine.</text>
        <dbReference type="EC" id="2.7.13.3"/>
    </reaction>
</comment>
<dbReference type="PRINTS" id="PR00344">
    <property type="entry name" value="BCTRLSENSOR"/>
</dbReference>
<evidence type="ECO:0000256" key="1">
    <source>
        <dbReference type="ARBA" id="ARBA00000085"/>
    </source>
</evidence>
<dbReference type="SUPFAM" id="SSF52172">
    <property type="entry name" value="CheY-like"/>
    <property type="match status" value="1"/>
</dbReference>
<proteinExistence type="predicted"/>
<keyword evidence="8" id="KW-1185">Reference proteome</keyword>
<dbReference type="SUPFAM" id="SSF55785">
    <property type="entry name" value="PYP-like sensor domain (PAS domain)"/>
    <property type="match status" value="3"/>
</dbReference>
<dbReference type="GO" id="GO:0000155">
    <property type="term" value="F:phosphorelay sensor kinase activity"/>
    <property type="evidence" value="ECO:0007669"/>
    <property type="project" value="InterPro"/>
</dbReference>
<dbReference type="AlphaFoldDB" id="A0AAE3D0F0"/>
<dbReference type="InterPro" id="IPR003594">
    <property type="entry name" value="HATPase_dom"/>
</dbReference>
<feature type="domain" description="Histidine kinase" evidence="5">
    <location>
        <begin position="456"/>
        <end position="669"/>
    </location>
</feature>
<gene>
    <name evidence="7" type="ORF">K1W69_05570</name>
</gene>
<accession>A0AAE3D0F0</accession>
<dbReference type="Gene3D" id="1.10.287.130">
    <property type="match status" value="1"/>
</dbReference>
<dbReference type="SMART" id="SM00448">
    <property type="entry name" value="REC"/>
    <property type="match status" value="1"/>
</dbReference>
<dbReference type="CDD" id="cd00156">
    <property type="entry name" value="REC"/>
    <property type="match status" value="1"/>
</dbReference>
<organism evidence="7 8">
    <name type="scientific">Flavimaribacter sediminis</name>
    <dbReference type="NCBI Taxonomy" id="2865987"/>
    <lineage>
        <taxon>Bacteria</taxon>
        <taxon>Pseudomonadati</taxon>
        <taxon>Pseudomonadota</taxon>
        <taxon>Alphaproteobacteria</taxon>
        <taxon>Hyphomicrobiales</taxon>
        <taxon>Rhizobiaceae</taxon>
        <taxon>Flavimaribacter</taxon>
    </lineage>
</organism>
<evidence type="ECO:0000259" key="6">
    <source>
        <dbReference type="PROSITE" id="PS50110"/>
    </source>
</evidence>
<evidence type="ECO:0000256" key="2">
    <source>
        <dbReference type="ARBA" id="ARBA00012438"/>
    </source>
</evidence>
<dbReference type="InterPro" id="IPR010921">
    <property type="entry name" value="Trp_repressor/repl_initiator"/>
</dbReference>
<dbReference type="EMBL" id="JAICBX010000001">
    <property type="protein sequence ID" value="MBW8636653.1"/>
    <property type="molecule type" value="Genomic_DNA"/>
</dbReference>
<dbReference type="Pfam" id="PF12860">
    <property type="entry name" value="PAS_7"/>
    <property type="match status" value="1"/>
</dbReference>
<evidence type="ECO:0000256" key="4">
    <source>
        <dbReference type="PROSITE-ProRule" id="PRU00169"/>
    </source>
</evidence>
<dbReference type="InterPro" id="IPR004358">
    <property type="entry name" value="Sig_transdc_His_kin-like_C"/>
</dbReference>
<dbReference type="Pfam" id="PF00072">
    <property type="entry name" value="Response_reg"/>
    <property type="match status" value="1"/>
</dbReference>
<dbReference type="SUPFAM" id="SSF47384">
    <property type="entry name" value="Homodimeric domain of signal transducing histidine kinase"/>
    <property type="match status" value="1"/>
</dbReference>
<evidence type="ECO:0000313" key="7">
    <source>
        <dbReference type="EMBL" id="MBW8636653.1"/>
    </source>
</evidence>
<feature type="modified residue" description="4-aspartylphosphate" evidence="4">
    <location>
        <position position="739"/>
    </location>
</feature>
<dbReference type="InterPro" id="IPR035965">
    <property type="entry name" value="PAS-like_dom_sf"/>
</dbReference>
<dbReference type="CDD" id="cd00082">
    <property type="entry name" value="HisKA"/>
    <property type="match status" value="1"/>
</dbReference>
<dbReference type="InterPro" id="IPR001789">
    <property type="entry name" value="Sig_transdc_resp-reg_receiver"/>
</dbReference>
<dbReference type="SMART" id="SM00388">
    <property type="entry name" value="HisKA"/>
    <property type="match status" value="1"/>
</dbReference>
<dbReference type="Pfam" id="PF00512">
    <property type="entry name" value="HisKA"/>
    <property type="match status" value="1"/>
</dbReference>
<evidence type="ECO:0000259" key="5">
    <source>
        <dbReference type="PROSITE" id="PS50109"/>
    </source>
</evidence>
<dbReference type="Gene3D" id="3.40.50.2300">
    <property type="match status" value="1"/>
</dbReference>
<name>A0AAE3D0F0_9HYPH</name>
<dbReference type="InterPro" id="IPR036097">
    <property type="entry name" value="HisK_dim/P_sf"/>
</dbReference>
<dbReference type="PROSITE" id="PS50109">
    <property type="entry name" value="HIS_KIN"/>
    <property type="match status" value="1"/>
</dbReference>
<sequence>MSANTHDRDNSFSADDRAQLVLEGLRAPESVDRLCEEAGLSRHTFAKWRDAFIEGGRSQLAREAETPSGASGLDDALLRKIVESFPANLLISRLDDGDIIFRSASTEAVYGLRDRTSEHWMDHNERRRFVEEMRTTGRVDKMLFRARGFDGTEFPAQLSSRLIEHGDQTISVTTSTDLGAFYEMSEKLEQNIARFQEALEALDEGIMLYDSDLRLELFNGRANEMFFQGEGRFELGKTFYELCEHFAVSGLLVMPPGLAKDDWARFAEEDVRGLAKNTEITTASGRLLLGSSHRTDQGGYLLTFRDITGQRQAENAQRESDTLLRLIVETCPVNFMVSRLDDGKIIYSSHDMKARFGEVDSTNSYYATPEGRLKYLDRLLPTGAVDDYPLKLRKSDGAIMDAVTSARMTVYKGEDVIVSSTRDVTDFLNLQEELRHQREIAHQNEKLSALGELLAGVAHELNNPLSVVVGYSLMLKEKVENPVHRERIDRIGQAAERCARIVKVFLAMARQRPVNPEPLSLNDIVEAAAAGAAISVRSKGARIVFDLDATLPLVDADEDQLIQVFTNLISNAGHALAGKKKDGVLTLRTYFDDRLNRVVAEVADNGPGVPKELQSRIFEPFFTTKEAGEGTGIGLAFCHRIIATYGGRLSLKSSPSKGARFIVRLPESAQRTGYRSMAVDIREKARDVCRVLVVDDEINVTDMLVDLLEERGCEVVARNDVESALQLLESRTFDIIISDIRMPGLDGEAFLKRLKASFPHYEGRLAFVTGDMLSPDVADFLARANVPFLEKPVVPEDLQALITDICKTNRDVSS</sequence>
<dbReference type="InterPro" id="IPR036890">
    <property type="entry name" value="HATPase_C_sf"/>
</dbReference>
<dbReference type="InterPro" id="IPR005467">
    <property type="entry name" value="His_kinase_dom"/>
</dbReference>
<dbReference type="Gene3D" id="3.30.450.20">
    <property type="entry name" value="PAS domain"/>
    <property type="match status" value="2"/>
</dbReference>
<evidence type="ECO:0000313" key="8">
    <source>
        <dbReference type="Proteomes" id="UP001196509"/>
    </source>
</evidence>
<comment type="caution">
    <text evidence="7">The sequence shown here is derived from an EMBL/GenBank/DDBJ whole genome shotgun (WGS) entry which is preliminary data.</text>
</comment>
<dbReference type="GO" id="GO:0043565">
    <property type="term" value="F:sequence-specific DNA binding"/>
    <property type="evidence" value="ECO:0007669"/>
    <property type="project" value="InterPro"/>
</dbReference>
<dbReference type="Proteomes" id="UP001196509">
    <property type="component" value="Unassembled WGS sequence"/>
</dbReference>